<proteinExistence type="predicted"/>
<comment type="caution">
    <text evidence="3">The sequence shown here is derived from an EMBL/GenBank/DDBJ whole genome shotgun (WGS) entry which is preliminary data.</text>
</comment>
<dbReference type="Pfam" id="PF13640">
    <property type="entry name" value="2OG-FeII_Oxy_3"/>
    <property type="match status" value="1"/>
</dbReference>
<dbReference type="Proteomes" id="UP000075714">
    <property type="component" value="Unassembled WGS sequence"/>
</dbReference>
<feature type="region of interest" description="Disordered" evidence="1">
    <location>
        <begin position="511"/>
        <end position="551"/>
    </location>
</feature>
<feature type="domain" description="Fe2OG dioxygenase" evidence="2">
    <location>
        <begin position="131"/>
        <end position="235"/>
    </location>
</feature>
<dbReference type="PROSITE" id="PS51471">
    <property type="entry name" value="FE2OG_OXY"/>
    <property type="match status" value="1"/>
</dbReference>
<dbReference type="InterPro" id="IPR044862">
    <property type="entry name" value="Pro_4_hyd_alph_FE2OG_OXY"/>
</dbReference>
<gene>
    <name evidence="3" type="ORF">GPECTOR_9g745</name>
</gene>
<protein>
    <recommendedName>
        <fullName evidence="2">Fe2OG dioxygenase domain-containing protein</fullName>
    </recommendedName>
</protein>
<dbReference type="InterPro" id="IPR005123">
    <property type="entry name" value="Oxoglu/Fe-dep_dioxygenase_dom"/>
</dbReference>
<feature type="compositionally biased region" description="Low complexity" evidence="1">
    <location>
        <begin position="925"/>
        <end position="948"/>
    </location>
</feature>
<feature type="compositionally biased region" description="Basic and acidic residues" evidence="1">
    <location>
        <begin position="535"/>
        <end position="544"/>
    </location>
</feature>
<accession>A0A150GS44</accession>
<dbReference type="OrthoDB" id="542426at2759"/>
<feature type="region of interest" description="Disordered" evidence="1">
    <location>
        <begin position="922"/>
        <end position="970"/>
    </location>
</feature>
<dbReference type="EMBL" id="LSYV01000010">
    <property type="protein sequence ID" value="KXZ52699.1"/>
    <property type="molecule type" value="Genomic_DNA"/>
</dbReference>
<evidence type="ECO:0000313" key="3">
    <source>
        <dbReference type="EMBL" id="KXZ52699.1"/>
    </source>
</evidence>
<dbReference type="PANTHER" id="PTHR33099">
    <property type="entry name" value="FE2OG DIOXYGENASE DOMAIN-CONTAINING PROTEIN"/>
    <property type="match status" value="1"/>
</dbReference>
<feature type="region of interest" description="Disordered" evidence="1">
    <location>
        <begin position="694"/>
        <end position="722"/>
    </location>
</feature>
<evidence type="ECO:0000313" key="4">
    <source>
        <dbReference type="Proteomes" id="UP000075714"/>
    </source>
</evidence>
<sequence>MASTSSGSPGWQERLRDAVALAGSQHGSFAWIVDGNYEKSECGSGAERRLPSLSVRGMGPVTLPLGRESAAALLSAGSPAPYGHGLSTVLDPEVRRSTQLDAAEVELDAGWREEELAGIVADACAALGVRSPSSVRAHLYKLLLYEPGGHFRPHRDTEKEPGMFGTLVVQLPVAGGHEGGELRVRHAGQVRVWRTAAGSQEPAALQCAAFYADCEHELTMITSGLRAALVFNLVRTAPGAVPRPPPQGHTGAAEALMAAVRAWEAALAAAPEGAAARLRPDALRAIPLVHQYTETNLSFGRLKGRDAELVGLLCDCEALEVHLALIARNVSYTVVDERWEYERRKRCGFSDALYDDSGDDDEDEDEDDEEDGDEEDRDGGRERSYDSETGAELEDCVWDRVTTQLWLSRQGPEEELKALELDLTSVTLGGCGDGEAQVGGIFGAKPDRREYEGYTGNTGPELAYWYYRAVVVIWPRARGAEVRTAAGVGAVLVALERLLAERDRQLQQLQLQQPGGDEAEAAGEPQHQASAPPRDPGKHGKGPEDWEGGAGDQLPQLVAAVGRLAEGRRGAFAGESWERGDLPARALRALVSPPVLAWEGGAGRGASALRLLSALARSGAVRSGSFIAAIASAASALSVPAFDDAVVALVARQAVSQTERCLQLATEAAAPEELRGRLAGALMEALISGGDAGSGGGGDAAARGGGDDSSGSDVTDGSDVGEPVGAGNGGFAALKLDQVVTLSKHVCAGAAAFRAHLPAFCAAVLGRPDCQALLPALLREAAVAEAVRAREPHATRLAEARAAELEAVVARGRPVPSWEQPEARLPGYPQVEAFLRGPEKRMVLAGLWKRRPQAQSWVDQHFGCCAGTRNGYSATARADGVGTRAYVTIVKDHRLHGERVRQYEQTVAELEEVRALMGDSRPTEAAAAAVQSGADSAAGASRSRPAGRPSKRANVPKAEPRSKRRRTSST</sequence>
<feature type="compositionally biased region" description="Acidic residues" evidence="1">
    <location>
        <begin position="353"/>
        <end position="377"/>
    </location>
</feature>
<dbReference type="PANTHER" id="PTHR33099:SF7">
    <property type="entry name" value="MYND-TYPE DOMAIN-CONTAINING PROTEIN"/>
    <property type="match status" value="1"/>
</dbReference>
<evidence type="ECO:0000259" key="2">
    <source>
        <dbReference type="PROSITE" id="PS51471"/>
    </source>
</evidence>
<organism evidence="3 4">
    <name type="scientific">Gonium pectorale</name>
    <name type="common">Green alga</name>
    <dbReference type="NCBI Taxonomy" id="33097"/>
    <lineage>
        <taxon>Eukaryota</taxon>
        <taxon>Viridiplantae</taxon>
        <taxon>Chlorophyta</taxon>
        <taxon>core chlorophytes</taxon>
        <taxon>Chlorophyceae</taxon>
        <taxon>CS clade</taxon>
        <taxon>Chlamydomonadales</taxon>
        <taxon>Volvocaceae</taxon>
        <taxon>Gonium</taxon>
    </lineage>
</organism>
<feature type="compositionally biased region" description="Gly residues" evidence="1">
    <location>
        <begin position="694"/>
        <end position="708"/>
    </location>
</feature>
<dbReference type="Gene3D" id="2.60.120.620">
    <property type="entry name" value="q2cbj1_9rhob like domain"/>
    <property type="match status" value="1"/>
</dbReference>
<feature type="compositionally biased region" description="Low complexity" evidence="1">
    <location>
        <begin position="709"/>
        <end position="721"/>
    </location>
</feature>
<dbReference type="AlphaFoldDB" id="A0A150GS44"/>
<name>A0A150GS44_GONPE</name>
<evidence type="ECO:0000256" key="1">
    <source>
        <dbReference type="SAM" id="MobiDB-lite"/>
    </source>
</evidence>
<feature type="region of interest" description="Disordered" evidence="1">
    <location>
        <begin position="352"/>
        <end position="390"/>
    </location>
</feature>
<reference evidence="4" key="1">
    <citation type="journal article" date="2016" name="Nat. Commun.">
        <title>The Gonium pectorale genome demonstrates co-option of cell cycle regulation during the evolution of multicellularity.</title>
        <authorList>
            <person name="Hanschen E.R."/>
            <person name="Marriage T.N."/>
            <person name="Ferris P.J."/>
            <person name="Hamaji T."/>
            <person name="Toyoda A."/>
            <person name="Fujiyama A."/>
            <person name="Neme R."/>
            <person name="Noguchi H."/>
            <person name="Minakuchi Y."/>
            <person name="Suzuki M."/>
            <person name="Kawai-Toyooka H."/>
            <person name="Smith D.R."/>
            <person name="Sparks H."/>
            <person name="Anderson J."/>
            <person name="Bakaric R."/>
            <person name="Luria V."/>
            <person name="Karger A."/>
            <person name="Kirschner M.W."/>
            <person name="Durand P.M."/>
            <person name="Michod R.E."/>
            <person name="Nozaki H."/>
            <person name="Olson B.J."/>
        </authorList>
    </citation>
    <scope>NUCLEOTIDE SEQUENCE [LARGE SCALE GENOMIC DNA]</scope>
    <source>
        <strain evidence="4">NIES-2863</strain>
    </source>
</reference>
<keyword evidence="4" id="KW-1185">Reference proteome</keyword>